<dbReference type="Gene3D" id="3.90.780.10">
    <property type="entry name" value="5'-Nucleotidase, C-terminal domain"/>
    <property type="match status" value="1"/>
</dbReference>
<name>A0A0B8NUP4_9VIBR</name>
<dbReference type="PANTHER" id="PTHR11575:SF46">
    <property type="entry name" value="PROTEIN USHA"/>
    <property type="match status" value="1"/>
</dbReference>
<dbReference type="GO" id="GO:0009166">
    <property type="term" value="P:nucleotide catabolic process"/>
    <property type="evidence" value="ECO:0007669"/>
    <property type="project" value="InterPro"/>
</dbReference>
<dbReference type="Pfam" id="PF02872">
    <property type="entry name" value="5_nucleotid_C"/>
    <property type="match status" value="1"/>
</dbReference>
<comment type="caution">
    <text evidence="3">The sequence shown here is derived from an EMBL/GenBank/DDBJ whole genome shotgun (WGS) entry which is preliminary data.</text>
</comment>
<dbReference type="SUPFAM" id="SSF55816">
    <property type="entry name" value="5'-nucleotidase (syn. UDP-sugar hydrolase), C-terminal domain"/>
    <property type="match status" value="1"/>
</dbReference>
<dbReference type="GO" id="GO:0008253">
    <property type="term" value="F:5'-nucleotidase activity"/>
    <property type="evidence" value="ECO:0007669"/>
    <property type="project" value="UniProtKB-EC"/>
</dbReference>
<comment type="similarity">
    <text evidence="1">Belongs to the 5'-nucleotidase family.</text>
</comment>
<feature type="domain" description="5'-Nucleotidase C-terminal" evidence="2">
    <location>
        <begin position="149"/>
        <end position="291"/>
    </location>
</feature>
<reference evidence="3 4" key="2">
    <citation type="submission" date="2015-01" db="EMBL/GenBank/DDBJ databases">
        <authorList>
            <consortium name="NBRP consortium"/>
            <person name="Sawabe T."/>
            <person name="Meirelles P."/>
            <person name="Feng G."/>
            <person name="Sayaka M."/>
            <person name="Hattori M."/>
            <person name="Ohkuma M."/>
        </authorList>
    </citation>
    <scope>NUCLEOTIDE SEQUENCE [LARGE SCALE GENOMIC DNA]</scope>
    <source>
        <strain evidence="4">JCM 19231</strain>
    </source>
</reference>
<dbReference type="PRINTS" id="PR01607">
    <property type="entry name" value="APYRASEFAMLY"/>
</dbReference>
<evidence type="ECO:0000259" key="2">
    <source>
        <dbReference type="Pfam" id="PF02872"/>
    </source>
</evidence>
<proteinExistence type="inferred from homology"/>
<dbReference type="EC" id="3.6.1.45" evidence="3"/>
<keyword evidence="1" id="KW-0547">Nucleotide-binding</keyword>
<evidence type="ECO:0000313" key="3">
    <source>
        <dbReference type="EMBL" id="GAM56007.1"/>
    </source>
</evidence>
<organism evidence="3 4">
    <name type="scientific">Vibrio ishigakensis</name>
    <dbReference type="NCBI Taxonomy" id="1481914"/>
    <lineage>
        <taxon>Bacteria</taxon>
        <taxon>Pseudomonadati</taxon>
        <taxon>Pseudomonadota</taxon>
        <taxon>Gammaproteobacteria</taxon>
        <taxon>Vibrionales</taxon>
        <taxon>Vibrionaceae</taxon>
        <taxon>Vibrio</taxon>
    </lineage>
</organism>
<evidence type="ECO:0000313" key="4">
    <source>
        <dbReference type="Proteomes" id="UP000031671"/>
    </source>
</evidence>
<dbReference type="EC" id="3.1.3.5" evidence="3"/>
<dbReference type="EMBL" id="BBRZ01000022">
    <property type="protein sequence ID" value="GAM56007.1"/>
    <property type="molecule type" value="Genomic_DNA"/>
</dbReference>
<dbReference type="InterPro" id="IPR008334">
    <property type="entry name" value="5'-Nucleotdase_C"/>
</dbReference>
<dbReference type="Gene3D" id="3.60.21.10">
    <property type="match status" value="1"/>
</dbReference>
<gene>
    <name evidence="3" type="ORF">JCM19231_5644</name>
</gene>
<sequence>MGHYQDGNHGGNAPGDVALARYLPEGSLDMIIGGHSQEPVCMEGPNLVKKQFKPGDDCKPDQQNGTWIMQAYEWGKYVGRADYEYKNGELELKSYKLIPINLTTKVEQDGETKRVVVGETIAEDQGMVELLTPYQKQGEEQLNVQIAESNGKLEGDRNVVRFKQTNLGRLIATAHMKRAKADFAVMNSGGVRDSIAGGAITYKDVLKVQPFGNTLTYVDMSGNEVLQYLKEVGAKPTDSGSFAQFAGVSMKVTPEGVKEIKIQGKPLNINQNYRFTVPSFNAAGGDGYPKVNQHPGYVDTGFVDAEVLKEYLETNSPVDVNEYAPSGEIVYQ</sequence>
<keyword evidence="4" id="KW-1185">Reference proteome</keyword>
<accession>A0A0B8NUP4</accession>
<dbReference type="GO" id="GO:0030288">
    <property type="term" value="C:outer membrane-bounded periplasmic space"/>
    <property type="evidence" value="ECO:0007669"/>
    <property type="project" value="TreeGrafter"/>
</dbReference>
<dbReference type="InterPro" id="IPR006179">
    <property type="entry name" value="5_nucleotidase/apyrase"/>
</dbReference>
<evidence type="ECO:0000256" key="1">
    <source>
        <dbReference type="RuleBase" id="RU362119"/>
    </source>
</evidence>
<dbReference type="InterPro" id="IPR036907">
    <property type="entry name" value="5'-Nucleotdase_C_sf"/>
</dbReference>
<dbReference type="GO" id="GO:0008768">
    <property type="term" value="F:UDP-sugar diphosphatase activity"/>
    <property type="evidence" value="ECO:0007669"/>
    <property type="project" value="UniProtKB-EC"/>
</dbReference>
<dbReference type="AlphaFoldDB" id="A0A0B8NUP4"/>
<dbReference type="PANTHER" id="PTHR11575">
    <property type="entry name" value="5'-NUCLEOTIDASE-RELATED"/>
    <property type="match status" value="1"/>
</dbReference>
<dbReference type="Proteomes" id="UP000031671">
    <property type="component" value="Unassembled WGS sequence"/>
</dbReference>
<dbReference type="GO" id="GO:0000166">
    <property type="term" value="F:nucleotide binding"/>
    <property type="evidence" value="ECO:0007669"/>
    <property type="project" value="UniProtKB-KW"/>
</dbReference>
<reference evidence="3 4" key="1">
    <citation type="submission" date="2015-01" db="EMBL/GenBank/DDBJ databases">
        <title>Vibrio sp. C1 JCM 19231 whole genome shotgun sequence.</title>
        <authorList>
            <person name="Sawabe T."/>
            <person name="Meirelles P."/>
            <person name="Feng G."/>
            <person name="Sayaka M."/>
            <person name="Hattori M."/>
            <person name="Ohkuma M."/>
        </authorList>
    </citation>
    <scope>NUCLEOTIDE SEQUENCE [LARGE SCALE GENOMIC DNA]</scope>
    <source>
        <strain evidence="4">JCM 19231</strain>
    </source>
</reference>
<dbReference type="FunFam" id="3.90.780.10:FF:000003">
    <property type="entry name" value="Protein UshA"/>
    <property type="match status" value="1"/>
</dbReference>
<dbReference type="SUPFAM" id="SSF56300">
    <property type="entry name" value="Metallo-dependent phosphatases"/>
    <property type="match status" value="1"/>
</dbReference>
<keyword evidence="1 3" id="KW-0378">Hydrolase</keyword>
<protein>
    <submittedName>
        <fullName evidence="3">UDP-sugar hydrolase</fullName>
        <ecNumber evidence="3">3.1.3.5</ecNumber>
        <ecNumber evidence="3">3.6.1.45</ecNumber>
    </submittedName>
</protein>
<dbReference type="InterPro" id="IPR029052">
    <property type="entry name" value="Metallo-depent_PP-like"/>
</dbReference>